<accession>A0ABM8V4P1</accession>
<keyword evidence="3 5" id="KW-0285">Flavoprotein</keyword>
<evidence type="ECO:0000313" key="9">
    <source>
        <dbReference type="EMBL" id="CAG5087379.1"/>
    </source>
</evidence>
<dbReference type="Pfam" id="PF00441">
    <property type="entry name" value="Acyl-CoA_dh_1"/>
    <property type="match status" value="1"/>
</dbReference>
<evidence type="ECO:0000256" key="4">
    <source>
        <dbReference type="ARBA" id="ARBA00022827"/>
    </source>
</evidence>
<comment type="cofactor">
    <cofactor evidence="1 5">
        <name>FAD</name>
        <dbReference type="ChEBI" id="CHEBI:57692"/>
    </cofactor>
</comment>
<name>A0ABM8V4P1_THEXY</name>
<feature type="domain" description="Acyl-CoA dehydrogenase/oxidase N-terminal" evidence="8">
    <location>
        <begin position="12"/>
        <end position="123"/>
    </location>
</feature>
<evidence type="ECO:0000256" key="1">
    <source>
        <dbReference type="ARBA" id="ARBA00001974"/>
    </source>
</evidence>
<dbReference type="Pfam" id="PF02771">
    <property type="entry name" value="Acyl-CoA_dh_N"/>
    <property type="match status" value="1"/>
</dbReference>
<feature type="domain" description="Acyl-CoA dehydrogenase/oxidase C-terminal" evidence="6">
    <location>
        <begin position="230"/>
        <end position="376"/>
    </location>
</feature>
<evidence type="ECO:0000259" key="6">
    <source>
        <dbReference type="Pfam" id="PF00441"/>
    </source>
</evidence>
<evidence type="ECO:0000256" key="2">
    <source>
        <dbReference type="ARBA" id="ARBA00009347"/>
    </source>
</evidence>
<keyword evidence="10" id="KW-1185">Reference proteome</keyword>
<dbReference type="InterPro" id="IPR046373">
    <property type="entry name" value="Acyl-CoA_Oxase/DH_mid-dom_sf"/>
</dbReference>
<dbReference type="PANTHER" id="PTHR43884:SF19">
    <property type="entry name" value="ACYL-COA DEHYDROGENASE FADE4-RELATED"/>
    <property type="match status" value="1"/>
</dbReference>
<dbReference type="PANTHER" id="PTHR43884">
    <property type="entry name" value="ACYL-COA DEHYDROGENASE"/>
    <property type="match status" value="1"/>
</dbReference>
<dbReference type="InterPro" id="IPR013786">
    <property type="entry name" value="AcylCoA_DH/ox_N"/>
</dbReference>
<dbReference type="EMBL" id="CAJRAY010000049">
    <property type="protein sequence ID" value="CAG5087379.1"/>
    <property type="molecule type" value="Genomic_DNA"/>
</dbReference>
<dbReference type="InterPro" id="IPR009075">
    <property type="entry name" value="AcylCo_DH/oxidase_C"/>
</dbReference>
<keyword evidence="4 5" id="KW-0274">FAD</keyword>
<dbReference type="RefSeq" id="WP_213484635.1">
    <property type="nucleotide sequence ID" value="NZ_CAJRAY010000049.1"/>
</dbReference>
<dbReference type="PIRSF" id="PIRSF016578">
    <property type="entry name" value="HsaA"/>
    <property type="match status" value="1"/>
</dbReference>
<evidence type="ECO:0000259" key="7">
    <source>
        <dbReference type="Pfam" id="PF02770"/>
    </source>
</evidence>
<dbReference type="SUPFAM" id="SSF56645">
    <property type="entry name" value="Acyl-CoA dehydrogenase NM domain-like"/>
    <property type="match status" value="1"/>
</dbReference>
<dbReference type="InterPro" id="IPR037069">
    <property type="entry name" value="AcylCoA_DH/ox_N_sf"/>
</dbReference>
<dbReference type="InterPro" id="IPR036250">
    <property type="entry name" value="AcylCo_DH-like_C"/>
</dbReference>
<dbReference type="SUPFAM" id="SSF47203">
    <property type="entry name" value="Acyl-CoA dehydrogenase C-terminal domain-like"/>
    <property type="match status" value="1"/>
</dbReference>
<dbReference type="Gene3D" id="2.40.110.10">
    <property type="entry name" value="Butyryl-CoA Dehydrogenase, subunit A, domain 2"/>
    <property type="match status" value="1"/>
</dbReference>
<gene>
    <name evidence="9" type="primary">txxe 2165-zmaE</name>
    <name evidence="9" type="ORF">TXXE_10820</name>
</gene>
<reference evidence="9 10" key="1">
    <citation type="submission" date="2021-04" db="EMBL/GenBank/DDBJ databases">
        <authorList>
            <person name="Rakotoarivonina H."/>
        </authorList>
    </citation>
    <scope>NUCLEOTIDE SEQUENCE [LARGE SCALE GENOMIC DNA]</scope>
    <source>
        <strain evidence="9 10">XE</strain>
    </source>
</reference>
<dbReference type="Proteomes" id="UP000681526">
    <property type="component" value="Unassembled WGS sequence"/>
</dbReference>
<dbReference type="Gene3D" id="1.20.140.10">
    <property type="entry name" value="Butyryl-CoA Dehydrogenase, subunit A, domain 3"/>
    <property type="match status" value="1"/>
</dbReference>
<dbReference type="InterPro" id="IPR006091">
    <property type="entry name" value="Acyl-CoA_Oxase/DH_mid-dom"/>
</dbReference>
<dbReference type="Gene3D" id="1.10.540.10">
    <property type="entry name" value="Acyl-CoA dehydrogenase/oxidase, N-terminal domain"/>
    <property type="match status" value="1"/>
</dbReference>
<dbReference type="InterPro" id="IPR009100">
    <property type="entry name" value="AcylCoA_DH/oxidase_NM_dom_sf"/>
</dbReference>
<proteinExistence type="inferred from homology"/>
<dbReference type="Pfam" id="PF02770">
    <property type="entry name" value="Acyl-CoA_dh_M"/>
    <property type="match status" value="1"/>
</dbReference>
<sequence>MVIPFAPELVSSEHAQILEEAEGFVNAEIRPFVQEWERKDALPKALIRKMGERGYLAASLPRKYGGLELEPVAYGLFTEIFGRACPAVRSLITVHTSLVSETLLRFGTDKQKEVWLPRLAQGEAIAAFALTEPEVGSDARNVRTTWREEADAYVLKGVKKWITFGDIADLFIVIAAHEGKSTAFLVERSSSGLQTKHLKGLMAGHATHIAEIRLEEVRVPRDNVLGRLHGGFEYIVSAALDQGRYSIAWAGVGLAQEALNAMVAYARNREQFGRKLSQHQLIRGLIGNAVTDVHAARALCLRAGELRRKKNPEAVMETTIAKYFASRAAVRVANDALQVHGANGFSNQYPVERLYREAKVLEIIEGTSQMQQEVISHFGLKHYYQRSLVP</sequence>
<feature type="domain" description="Acyl-CoA oxidase/dehydrogenase middle" evidence="7">
    <location>
        <begin position="127"/>
        <end position="217"/>
    </location>
</feature>
<evidence type="ECO:0000256" key="5">
    <source>
        <dbReference type="RuleBase" id="RU362125"/>
    </source>
</evidence>
<keyword evidence="5" id="KW-0560">Oxidoreductase</keyword>
<comment type="caution">
    <text evidence="9">The sequence shown here is derived from an EMBL/GenBank/DDBJ whole genome shotgun (WGS) entry which is preliminary data.</text>
</comment>
<evidence type="ECO:0000256" key="3">
    <source>
        <dbReference type="ARBA" id="ARBA00022630"/>
    </source>
</evidence>
<evidence type="ECO:0000313" key="10">
    <source>
        <dbReference type="Proteomes" id="UP000681526"/>
    </source>
</evidence>
<evidence type="ECO:0000259" key="8">
    <source>
        <dbReference type="Pfam" id="PF02771"/>
    </source>
</evidence>
<comment type="similarity">
    <text evidence="2 5">Belongs to the acyl-CoA dehydrogenase family.</text>
</comment>
<organism evidence="9 10">
    <name type="scientific">Thermobacillus xylanilyticus</name>
    <dbReference type="NCBI Taxonomy" id="76633"/>
    <lineage>
        <taxon>Bacteria</taxon>
        <taxon>Bacillati</taxon>
        <taxon>Bacillota</taxon>
        <taxon>Bacilli</taxon>
        <taxon>Bacillales</taxon>
        <taxon>Paenibacillaceae</taxon>
        <taxon>Thermobacillus</taxon>
    </lineage>
</organism>
<protein>
    <submittedName>
        <fullName evidence="9">ZmaE</fullName>
    </submittedName>
</protein>